<dbReference type="PIRSF" id="PIRSF011575">
    <property type="entry name" value="YabG"/>
    <property type="match status" value="1"/>
</dbReference>
<sequence length="298" mass="34618">MKFKVGDFVLRKSYDYDILFRIYQIDNDKTVTIVGEEMRLIADAPINDLVLVNEQDRKLRHEEEKKKQENCYRLFRQDSRMLRQKSEYVMTAGYRSNSSYFELPGRILHIDGDPVYLKRCTDLYEKLGVPIYGVHMEEREIPLQITSLLEMVRPDILVVTGHDAYMSSKGDQNEMKAYRNTKYFAEAVREARKFEPHIDHLVIFAGACQSYFETLIRAGANFASSPDRINIHALDPVYIAAKVSLTSFMDSVSVWELLRNTLTGEKGLGGIETRGLLRRGMPTKNDDEIYYDRKNDKK</sequence>
<dbReference type="EMBL" id="MLQR01000001">
    <property type="protein sequence ID" value="OIJ17557.1"/>
    <property type="molecule type" value="Genomic_DNA"/>
</dbReference>
<protein>
    <submittedName>
        <fullName evidence="1">Sporulation peptidase YabG</fullName>
    </submittedName>
</protein>
<dbReference type="Pfam" id="PF05582">
    <property type="entry name" value="Peptidase_U57"/>
    <property type="match status" value="1"/>
</dbReference>
<evidence type="ECO:0000313" key="1">
    <source>
        <dbReference type="EMBL" id="OIJ17557.1"/>
    </source>
</evidence>
<keyword evidence="2" id="KW-1185">Reference proteome</keyword>
<reference evidence="1 2" key="1">
    <citation type="submission" date="2016-10" db="EMBL/GenBank/DDBJ databases">
        <title>Draft genome sequences of four alkaliphilic bacteria belonging to the Anaerobacillus genus.</title>
        <authorList>
            <person name="Bassil N.M."/>
            <person name="Lloyd J.R."/>
        </authorList>
    </citation>
    <scope>NUCLEOTIDE SEQUENCE [LARGE SCALE GENOMIC DNA]</scope>
    <source>
        <strain evidence="1 2">DSM 18345</strain>
    </source>
</reference>
<organism evidence="1 2">
    <name type="scientific">Anaerobacillus alkalilacustris</name>
    <dbReference type="NCBI Taxonomy" id="393763"/>
    <lineage>
        <taxon>Bacteria</taxon>
        <taxon>Bacillati</taxon>
        <taxon>Bacillota</taxon>
        <taxon>Bacilli</taxon>
        <taxon>Bacillales</taxon>
        <taxon>Bacillaceae</taxon>
        <taxon>Anaerobacillus</taxon>
    </lineage>
</organism>
<accession>A0A1S2M0R9</accession>
<evidence type="ECO:0000313" key="2">
    <source>
        <dbReference type="Proteomes" id="UP000179524"/>
    </source>
</evidence>
<comment type="caution">
    <text evidence="1">The sequence shown here is derived from an EMBL/GenBank/DDBJ whole genome shotgun (WGS) entry which is preliminary data.</text>
</comment>
<name>A0A1S2M0R9_9BACI</name>
<proteinExistence type="predicted"/>
<dbReference type="InterPro" id="IPR008764">
    <property type="entry name" value="Peptidase_U57"/>
</dbReference>
<gene>
    <name evidence="1" type="ORF">BKP37_03445</name>
</gene>
<dbReference type="OrthoDB" id="9785306at2"/>
<dbReference type="AlphaFoldDB" id="A0A1S2M0R9"/>
<dbReference type="NCBIfam" id="TIGR02855">
    <property type="entry name" value="spore_yabG"/>
    <property type="match status" value="1"/>
</dbReference>
<dbReference type="Proteomes" id="UP000179524">
    <property type="component" value="Unassembled WGS sequence"/>
</dbReference>
<dbReference type="RefSeq" id="WP_071308282.1">
    <property type="nucleotide sequence ID" value="NZ_MLQR01000001.1"/>
</dbReference>